<dbReference type="PROSITE" id="PS00198">
    <property type="entry name" value="4FE4S_FER_1"/>
    <property type="match status" value="1"/>
</dbReference>
<feature type="region of interest" description="Disordered" evidence="1">
    <location>
        <begin position="139"/>
        <end position="165"/>
    </location>
</feature>
<evidence type="ECO:0000313" key="2">
    <source>
        <dbReference type="Ensembl" id="ENSCINP00000000529.3"/>
    </source>
</evidence>
<dbReference type="Ensembl" id="ENSCINT00000000529.3">
    <property type="protein sequence ID" value="ENSCINP00000000529.3"/>
    <property type="gene ID" value="ENSCING00000000284.3"/>
</dbReference>
<keyword evidence="3" id="KW-1185">Reference proteome</keyword>
<evidence type="ECO:0000313" key="3">
    <source>
        <dbReference type="Proteomes" id="UP000008144"/>
    </source>
</evidence>
<protein>
    <submittedName>
        <fullName evidence="2">Uncharacterized protein</fullName>
    </submittedName>
</protein>
<organism evidence="2 3">
    <name type="scientific">Ciona intestinalis</name>
    <name type="common">Transparent sea squirt</name>
    <name type="synonym">Ascidia intestinalis</name>
    <dbReference type="NCBI Taxonomy" id="7719"/>
    <lineage>
        <taxon>Eukaryota</taxon>
        <taxon>Metazoa</taxon>
        <taxon>Chordata</taxon>
        <taxon>Tunicata</taxon>
        <taxon>Ascidiacea</taxon>
        <taxon>Phlebobranchia</taxon>
        <taxon>Cionidae</taxon>
        <taxon>Ciona</taxon>
    </lineage>
</organism>
<evidence type="ECO:0000256" key="1">
    <source>
        <dbReference type="SAM" id="MobiDB-lite"/>
    </source>
</evidence>
<proteinExistence type="predicted"/>
<dbReference type="InParanoid" id="F6ZZM2"/>
<reference evidence="2" key="2">
    <citation type="journal article" date="2008" name="Genome Biol.">
        <title>Improved genome assembly and evidence-based global gene model set for the chordate Ciona intestinalis: new insight into intron and operon populations.</title>
        <authorList>
            <person name="Satou Y."/>
            <person name="Mineta K."/>
            <person name="Ogasawara M."/>
            <person name="Sasakura Y."/>
            <person name="Shoguchi E."/>
            <person name="Ueno K."/>
            <person name="Yamada L."/>
            <person name="Matsumoto J."/>
            <person name="Wasserscheid J."/>
            <person name="Dewar K."/>
            <person name="Wiley G.B."/>
            <person name="Macmil S.L."/>
            <person name="Roe B.A."/>
            <person name="Zeller R.W."/>
            <person name="Hastings K.E."/>
            <person name="Lemaire P."/>
            <person name="Lindquist E."/>
            <person name="Endo T."/>
            <person name="Hotta K."/>
            <person name="Inaba K."/>
        </authorList>
    </citation>
    <scope>NUCLEOTIDE SEQUENCE [LARGE SCALE GENOMIC DNA]</scope>
    <source>
        <strain evidence="2">wild type</strain>
    </source>
</reference>
<reference evidence="2" key="3">
    <citation type="submission" date="2025-08" db="UniProtKB">
        <authorList>
            <consortium name="Ensembl"/>
        </authorList>
    </citation>
    <scope>IDENTIFICATION</scope>
</reference>
<dbReference type="AlphaFoldDB" id="F6ZZM2"/>
<dbReference type="HOGENOM" id="CLU_1610174_0_0_1"/>
<dbReference type="InterPro" id="IPR017900">
    <property type="entry name" value="4Fe4S_Fe_S_CS"/>
</dbReference>
<name>F6ZZM2_CIOIN</name>
<dbReference type="EMBL" id="EAAA01001099">
    <property type="status" value="NOT_ANNOTATED_CDS"/>
    <property type="molecule type" value="Genomic_DNA"/>
</dbReference>
<reference evidence="2" key="4">
    <citation type="submission" date="2025-09" db="UniProtKB">
        <authorList>
            <consortium name="Ensembl"/>
        </authorList>
    </citation>
    <scope>IDENTIFICATION</scope>
</reference>
<dbReference type="Proteomes" id="UP000008144">
    <property type="component" value="Chromosome 13"/>
</dbReference>
<accession>F6ZZM2</accession>
<reference evidence="3" key="1">
    <citation type="journal article" date="2002" name="Science">
        <title>The draft genome of Ciona intestinalis: insights into chordate and vertebrate origins.</title>
        <authorList>
            <person name="Dehal P."/>
            <person name="Satou Y."/>
            <person name="Campbell R.K."/>
            <person name="Chapman J."/>
            <person name="Degnan B."/>
            <person name="De Tomaso A."/>
            <person name="Davidson B."/>
            <person name="Di Gregorio A."/>
            <person name="Gelpke M."/>
            <person name="Goodstein D.M."/>
            <person name="Harafuji N."/>
            <person name="Hastings K.E."/>
            <person name="Ho I."/>
            <person name="Hotta K."/>
            <person name="Huang W."/>
            <person name="Kawashima T."/>
            <person name="Lemaire P."/>
            <person name="Martinez D."/>
            <person name="Meinertzhagen I.A."/>
            <person name="Necula S."/>
            <person name="Nonaka M."/>
            <person name="Putnam N."/>
            <person name="Rash S."/>
            <person name="Saiga H."/>
            <person name="Satake M."/>
            <person name="Terry A."/>
            <person name="Yamada L."/>
            <person name="Wang H.G."/>
            <person name="Awazu S."/>
            <person name="Azumi K."/>
            <person name="Boore J."/>
            <person name="Branno M."/>
            <person name="Chin-Bow S."/>
            <person name="DeSantis R."/>
            <person name="Doyle S."/>
            <person name="Francino P."/>
            <person name="Keys D.N."/>
            <person name="Haga S."/>
            <person name="Hayashi H."/>
            <person name="Hino K."/>
            <person name="Imai K.S."/>
            <person name="Inaba K."/>
            <person name="Kano S."/>
            <person name="Kobayashi K."/>
            <person name="Kobayashi M."/>
            <person name="Lee B.I."/>
            <person name="Makabe K.W."/>
            <person name="Manohar C."/>
            <person name="Matassi G."/>
            <person name="Medina M."/>
            <person name="Mochizuki Y."/>
            <person name="Mount S."/>
            <person name="Morishita T."/>
            <person name="Miura S."/>
            <person name="Nakayama A."/>
            <person name="Nishizaka S."/>
            <person name="Nomoto H."/>
            <person name="Ohta F."/>
            <person name="Oishi K."/>
            <person name="Rigoutsos I."/>
            <person name="Sano M."/>
            <person name="Sasaki A."/>
            <person name="Sasakura Y."/>
            <person name="Shoguchi E."/>
            <person name="Shin-i T."/>
            <person name="Spagnuolo A."/>
            <person name="Stainier D."/>
            <person name="Suzuki M.M."/>
            <person name="Tassy O."/>
            <person name="Takatori N."/>
            <person name="Tokuoka M."/>
            <person name="Yagi K."/>
            <person name="Yoshizaki F."/>
            <person name="Wada S."/>
            <person name="Zhang C."/>
            <person name="Hyatt P.D."/>
            <person name="Larimer F."/>
            <person name="Detter C."/>
            <person name="Doggett N."/>
            <person name="Glavina T."/>
            <person name="Hawkins T."/>
            <person name="Richardson P."/>
            <person name="Lucas S."/>
            <person name="Kohara Y."/>
            <person name="Levine M."/>
            <person name="Satoh N."/>
            <person name="Rokhsar D.S."/>
        </authorList>
    </citation>
    <scope>NUCLEOTIDE SEQUENCE [LARGE SCALE GENOMIC DNA]</scope>
</reference>
<sequence length="165" mass="17562">MLGGHWRCARSVYWTCFHGGMVNVTTCMQRWSDPNTGCGSVPMPADLQARLNACNPCKTACKTVGACVANCSRNEVYPKVIPCAICNEFCNATNECQASTCAPYCNTCNACYTRCEVGNFGFENPCNCVNTDGPTGGYGPGNSYGRARGRGRRSVRGGPGGRGRG</sequence>
<dbReference type="GeneTree" id="ENSGT00440000035991"/>